<proteinExistence type="predicted"/>
<comment type="caution">
    <text evidence="2">The sequence shown here is derived from an EMBL/GenBank/DDBJ whole genome shotgun (WGS) entry which is preliminary data.</text>
</comment>
<evidence type="ECO:0000256" key="1">
    <source>
        <dbReference type="SAM" id="SignalP"/>
    </source>
</evidence>
<name>A0AAD2AZW0_9RALS</name>
<dbReference type="PROSITE" id="PS51257">
    <property type="entry name" value="PROKAR_LIPOPROTEIN"/>
    <property type="match status" value="1"/>
</dbReference>
<protein>
    <recommendedName>
        <fullName evidence="4">Lipoprotein</fullName>
    </recommendedName>
</protein>
<feature type="signal peptide" evidence="1">
    <location>
        <begin position="1"/>
        <end position="19"/>
    </location>
</feature>
<dbReference type="AlphaFoldDB" id="A0AAD2AZW0"/>
<gene>
    <name evidence="2" type="ORF">LMG18091_02321</name>
</gene>
<sequence>MKHLAALLLVTTMCLTALAGCAASCEGGSNRGVFCGAGTRF</sequence>
<keyword evidence="3" id="KW-1185">Reference proteome</keyword>
<feature type="chain" id="PRO_5041956087" description="Lipoprotein" evidence="1">
    <location>
        <begin position="20"/>
        <end position="41"/>
    </location>
</feature>
<reference evidence="2 3" key="1">
    <citation type="submission" date="2023-07" db="EMBL/GenBank/DDBJ databases">
        <authorList>
            <person name="Peeters C."/>
        </authorList>
    </citation>
    <scope>NUCLEOTIDE SEQUENCE [LARGE SCALE GENOMIC DNA]</scope>
    <source>
        <strain evidence="2 3">LMG 18091</strain>
    </source>
</reference>
<evidence type="ECO:0008006" key="4">
    <source>
        <dbReference type="Google" id="ProtNLM"/>
    </source>
</evidence>
<dbReference type="EMBL" id="CATWAF010000003">
    <property type="protein sequence ID" value="CAJ0696623.1"/>
    <property type="molecule type" value="Genomic_DNA"/>
</dbReference>
<keyword evidence="1" id="KW-0732">Signal</keyword>
<evidence type="ECO:0000313" key="2">
    <source>
        <dbReference type="EMBL" id="CAJ0696623.1"/>
    </source>
</evidence>
<evidence type="ECO:0000313" key="3">
    <source>
        <dbReference type="Proteomes" id="UP001189915"/>
    </source>
</evidence>
<accession>A0AAD2AZW0</accession>
<organism evidence="2 3">
    <name type="scientific">Ralstonia wenshanensis</name>
    <dbReference type="NCBI Taxonomy" id="2842456"/>
    <lineage>
        <taxon>Bacteria</taxon>
        <taxon>Pseudomonadati</taxon>
        <taxon>Pseudomonadota</taxon>
        <taxon>Betaproteobacteria</taxon>
        <taxon>Burkholderiales</taxon>
        <taxon>Burkholderiaceae</taxon>
        <taxon>Ralstonia</taxon>
    </lineage>
</organism>
<dbReference type="Proteomes" id="UP001189915">
    <property type="component" value="Unassembled WGS sequence"/>
</dbReference>